<feature type="region of interest" description="Disordered" evidence="9">
    <location>
        <begin position="85"/>
        <end position="111"/>
    </location>
</feature>
<comment type="catalytic activity">
    <reaction evidence="7 8">
        <text>N(6)-[(R)-dihydrolipoyl]-L-lysyl-[protein] + acetyl-CoA = N(6)-[(R)-S(8)-acetyldihydrolipoyl]-L-lysyl-[protein] + CoA</text>
        <dbReference type="Rhea" id="RHEA:17017"/>
        <dbReference type="Rhea" id="RHEA-COMP:10475"/>
        <dbReference type="Rhea" id="RHEA-COMP:10478"/>
        <dbReference type="ChEBI" id="CHEBI:57287"/>
        <dbReference type="ChEBI" id="CHEBI:57288"/>
        <dbReference type="ChEBI" id="CHEBI:83100"/>
        <dbReference type="ChEBI" id="CHEBI:83111"/>
        <dbReference type="EC" id="2.3.1.12"/>
    </reaction>
</comment>
<comment type="similarity">
    <text evidence="1 8">Belongs to the 2-oxoacid dehydrogenase family.</text>
</comment>
<dbReference type="PANTHER" id="PTHR23151">
    <property type="entry name" value="DIHYDROLIPOAMIDE ACETYL/SUCCINYL-TRANSFERASE-RELATED"/>
    <property type="match status" value="1"/>
</dbReference>
<dbReference type="InterPro" id="IPR045257">
    <property type="entry name" value="E2/Pdx1"/>
</dbReference>
<dbReference type="InterPro" id="IPR011053">
    <property type="entry name" value="Single_hybrid_motif"/>
</dbReference>
<evidence type="ECO:0000256" key="9">
    <source>
        <dbReference type="SAM" id="MobiDB-lite"/>
    </source>
</evidence>
<dbReference type="CDD" id="cd06849">
    <property type="entry name" value="lipoyl_domain"/>
    <property type="match status" value="1"/>
</dbReference>
<gene>
    <name evidence="12" type="ORF">OQ273_08080</name>
</gene>
<dbReference type="RefSeq" id="WP_267989939.1">
    <property type="nucleotide sequence ID" value="NZ_JAPJZI010000001.1"/>
</dbReference>
<dbReference type="GO" id="GO:0004742">
    <property type="term" value="F:dihydrolipoyllysine-residue acetyltransferase activity"/>
    <property type="evidence" value="ECO:0007669"/>
    <property type="project" value="UniProtKB-UniRule"/>
</dbReference>
<dbReference type="PROSITE" id="PS00189">
    <property type="entry name" value="LIPOYL"/>
    <property type="match status" value="1"/>
</dbReference>
<dbReference type="InterPro" id="IPR003016">
    <property type="entry name" value="2-oxoA_DH_lipoyl-BS"/>
</dbReference>
<evidence type="ECO:0000313" key="12">
    <source>
        <dbReference type="EMBL" id="MDA5398525.1"/>
    </source>
</evidence>
<dbReference type="AlphaFoldDB" id="A0A9X3UH27"/>
<comment type="cofactor">
    <cofactor evidence="8">
        <name>(R)-lipoate</name>
        <dbReference type="ChEBI" id="CHEBI:83088"/>
    </cofactor>
    <text evidence="8">Binds 1 lipoyl cofactor covalently.</text>
</comment>
<dbReference type="SUPFAM" id="SSF51230">
    <property type="entry name" value="Single hybrid motif"/>
    <property type="match status" value="1"/>
</dbReference>
<feature type="compositionally biased region" description="Pro residues" evidence="9">
    <location>
        <begin position="94"/>
        <end position="105"/>
    </location>
</feature>
<comment type="function">
    <text evidence="6">The pyruvate dehydrogenase complex catalyzes the overall conversion of pyruvate to acetyl-CoA and CO(2). It contains multiple copies of three enzymatic components: pyruvate dehydrogenase (E1), dihydrolipoamide acetyltransferase (E2) and lipoamide dehydrogenase (E3).</text>
</comment>
<evidence type="ECO:0000259" key="11">
    <source>
        <dbReference type="PROSITE" id="PS51826"/>
    </source>
</evidence>
<dbReference type="SUPFAM" id="SSF47005">
    <property type="entry name" value="Peripheral subunit-binding domain of 2-oxo acid dehydrogenase complex"/>
    <property type="match status" value="1"/>
</dbReference>
<accession>A0A9X3UH27</accession>
<dbReference type="EC" id="2.3.1.12" evidence="8"/>
<feature type="domain" description="Lipoyl-binding" evidence="10">
    <location>
        <begin position="2"/>
        <end position="78"/>
    </location>
</feature>
<keyword evidence="12" id="KW-0670">Pyruvate</keyword>
<dbReference type="InterPro" id="IPR023213">
    <property type="entry name" value="CAT-like_dom_sf"/>
</dbReference>
<evidence type="ECO:0000256" key="5">
    <source>
        <dbReference type="ARBA" id="ARBA00023315"/>
    </source>
</evidence>
<sequence length="435" mass="44983">MPISITMPALSPTMEEGNLAKWLVKEGDNVSSGDVIAEIETDKATMEVEAVDEGVVAKILVPEGTEGVKVNAPIAILAEEGEDASAAASASPAPAEPAPAAPAPTPAASEPAAVAPAAAPAVVTPAQNTAGGRIFSSPLARRIAAEAGLDLSAIKGTGPHGRIVRRDVDAAIAGGAKAAPAAAAPAPAAAPSDDQTLKLFEDGSYELVPHDNMRKTIAKRLVESKQTVPHFYLTVECELDGLLSLRKQLNESAPVRDDKPAFKLSVNDFVIKAMALALRDVPDANASWTESNMVMHKHSDVGVAVSIPGGLITPIVRQAELKSLSTISNEMKDLAGRARDRKLMPQEYQGGTTAVSNLGMFGVKEFSAVINPPHATILAVGAGEQRAVVKDGTLAVATVMSVTLSTDHRAVDGALGAQLLAAFKGYIENPFAMLV</sequence>
<dbReference type="EMBL" id="JAPJZI010000001">
    <property type="protein sequence ID" value="MDA5398525.1"/>
    <property type="molecule type" value="Genomic_DNA"/>
</dbReference>
<feature type="domain" description="Peripheral subunit-binding (PSBD)" evidence="11">
    <location>
        <begin position="135"/>
        <end position="172"/>
    </location>
</feature>
<evidence type="ECO:0000256" key="4">
    <source>
        <dbReference type="ARBA" id="ARBA00022823"/>
    </source>
</evidence>
<evidence type="ECO:0000256" key="6">
    <source>
        <dbReference type="ARBA" id="ARBA00025211"/>
    </source>
</evidence>
<comment type="subunit">
    <text evidence="2">Forms a 24-polypeptide structural core with octahedral symmetry.</text>
</comment>
<dbReference type="Pfam" id="PF00364">
    <property type="entry name" value="Biotin_lipoyl"/>
    <property type="match status" value="1"/>
</dbReference>
<evidence type="ECO:0000256" key="8">
    <source>
        <dbReference type="RuleBase" id="RU361137"/>
    </source>
</evidence>
<dbReference type="PROSITE" id="PS51826">
    <property type="entry name" value="PSBD"/>
    <property type="match status" value="1"/>
</dbReference>
<name>A0A9X3UH27_9HYPH</name>
<dbReference type="FunFam" id="3.30.559.10:FF:000003">
    <property type="entry name" value="Acetyltransferase component of pyruvate dehydrogenase complex"/>
    <property type="match status" value="1"/>
</dbReference>
<dbReference type="FunFam" id="2.40.50.100:FF:000010">
    <property type="entry name" value="Acetyltransferase component of pyruvate dehydrogenase complex"/>
    <property type="match status" value="1"/>
</dbReference>
<comment type="caution">
    <text evidence="12">The sequence shown here is derived from an EMBL/GenBank/DDBJ whole genome shotgun (WGS) entry which is preliminary data.</text>
</comment>
<evidence type="ECO:0000313" key="13">
    <source>
        <dbReference type="Proteomes" id="UP001151234"/>
    </source>
</evidence>
<dbReference type="Pfam" id="PF02817">
    <property type="entry name" value="E3_binding"/>
    <property type="match status" value="1"/>
</dbReference>
<dbReference type="Gene3D" id="4.10.320.10">
    <property type="entry name" value="E3-binding domain"/>
    <property type="match status" value="1"/>
</dbReference>
<keyword evidence="5 8" id="KW-0012">Acyltransferase</keyword>
<dbReference type="Gene3D" id="2.40.50.100">
    <property type="match status" value="1"/>
</dbReference>
<keyword evidence="3 8" id="KW-0808">Transferase</keyword>
<dbReference type="NCBIfam" id="TIGR01349">
    <property type="entry name" value="PDHac_trf_mito"/>
    <property type="match status" value="1"/>
</dbReference>
<dbReference type="Gene3D" id="3.30.559.10">
    <property type="entry name" value="Chloramphenicol acetyltransferase-like domain"/>
    <property type="match status" value="1"/>
</dbReference>
<dbReference type="InterPro" id="IPR004167">
    <property type="entry name" value="PSBD"/>
</dbReference>
<proteinExistence type="inferred from homology"/>
<dbReference type="GO" id="GO:0045254">
    <property type="term" value="C:pyruvate dehydrogenase complex"/>
    <property type="evidence" value="ECO:0007669"/>
    <property type="project" value="UniProtKB-UniRule"/>
</dbReference>
<reference evidence="12" key="1">
    <citation type="submission" date="2022-11" db="EMBL/GenBank/DDBJ databases">
        <title>Draft genome sequence of Hoeflea poritis E7-10 and Hoeflea prorocentri PM5-8, separated from scleractinian coral Porites lutea and marine dinoflagellate.</title>
        <authorList>
            <person name="Zhang G."/>
            <person name="Wei Q."/>
            <person name="Cai L."/>
        </authorList>
    </citation>
    <scope>NUCLEOTIDE SEQUENCE</scope>
    <source>
        <strain evidence="12">PM5-8</strain>
    </source>
</reference>
<evidence type="ECO:0000259" key="10">
    <source>
        <dbReference type="PROSITE" id="PS50968"/>
    </source>
</evidence>
<evidence type="ECO:0000256" key="7">
    <source>
        <dbReference type="ARBA" id="ARBA00048370"/>
    </source>
</evidence>
<dbReference type="SUPFAM" id="SSF52777">
    <property type="entry name" value="CoA-dependent acyltransferases"/>
    <property type="match status" value="1"/>
</dbReference>
<dbReference type="Proteomes" id="UP001151234">
    <property type="component" value="Unassembled WGS sequence"/>
</dbReference>
<evidence type="ECO:0000256" key="3">
    <source>
        <dbReference type="ARBA" id="ARBA00022679"/>
    </source>
</evidence>
<dbReference type="InterPro" id="IPR006257">
    <property type="entry name" value="LAT1"/>
</dbReference>
<dbReference type="InterPro" id="IPR000089">
    <property type="entry name" value="Biotin_lipoyl"/>
</dbReference>
<protein>
    <recommendedName>
        <fullName evidence="8">Acetyltransferase component of pyruvate dehydrogenase complex</fullName>
        <ecNumber evidence="8">2.3.1.12</ecNumber>
    </recommendedName>
</protein>
<organism evidence="12 13">
    <name type="scientific">Hoeflea prorocentri</name>
    <dbReference type="NCBI Taxonomy" id="1922333"/>
    <lineage>
        <taxon>Bacteria</taxon>
        <taxon>Pseudomonadati</taxon>
        <taxon>Pseudomonadota</taxon>
        <taxon>Alphaproteobacteria</taxon>
        <taxon>Hyphomicrobiales</taxon>
        <taxon>Rhizobiaceae</taxon>
        <taxon>Hoeflea</taxon>
    </lineage>
</organism>
<keyword evidence="4 8" id="KW-0450">Lipoyl</keyword>
<evidence type="ECO:0000256" key="2">
    <source>
        <dbReference type="ARBA" id="ARBA00011484"/>
    </source>
</evidence>
<dbReference type="Pfam" id="PF00198">
    <property type="entry name" value="2-oxoacid_dh"/>
    <property type="match status" value="1"/>
</dbReference>
<keyword evidence="13" id="KW-1185">Reference proteome</keyword>
<dbReference type="PROSITE" id="PS50968">
    <property type="entry name" value="BIOTINYL_LIPOYL"/>
    <property type="match status" value="1"/>
</dbReference>
<evidence type="ECO:0000256" key="1">
    <source>
        <dbReference type="ARBA" id="ARBA00007317"/>
    </source>
</evidence>
<dbReference type="PANTHER" id="PTHR23151:SF90">
    <property type="entry name" value="DIHYDROLIPOYLLYSINE-RESIDUE ACETYLTRANSFERASE COMPONENT OF PYRUVATE DEHYDROGENASE COMPLEX, MITOCHONDRIAL-RELATED"/>
    <property type="match status" value="1"/>
</dbReference>
<dbReference type="InterPro" id="IPR036625">
    <property type="entry name" value="E3-bd_dom_sf"/>
</dbReference>
<dbReference type="InterPro" id="IPR001078">
    <property type="entry name" value="2-oxoacid_DH_actylTfrase"/>
</dbReference>
<dbReference type="GO" id="GO:0006086">
    <property type="term" value="P:pyruvate decarboxylation to acetyl-CoA"/>
    <property type="evidence" value="ECO:0007669"/>
    <property type="project" value="InterPro"/>
</dbReference>